<dbReference type="EMBL" id="MU007015">
    <property type="protein sequence ID" value="KAF2434650.1"/>
    <property type="molecule type" value="Genomic_DNA"/>
</dbReference>
<keyword evidence="5" id="KW-0949">S-adenosyl-L-methionine</keyword>
<evidence type="ECO:0000256" key="4">
    <source>
        <dbReference type="ARBA" id="ARBA00022679"/>
    </source>
</evidence>
<evidence type="ECO:0000256" key="3">
    <source>
        <dbReference type="ARBA" id="ARBA00022603"/>
    </source>
</evidence>
<evidence type="ECO:0000313" key="7">
    <source>
        <dbReference type="EMBL" id="KAF2434650.1"/>
    </source>
</evidence>
<dbReference type="SUPFAM" id="SSF53335">
    <property type="entry name" value="S-adenosyl-L-methionine-dependent methyltransferases"/>
    <property type="match status" value="1"/>
</dbReference>
<feature type="region of interest" description="Disordered" evidence="6">
    <location>
        <begin position="278"/>
        <end position="297"/>
    </location>
</feature>
<evidence type="ECO:0000256" key="2">
    <source>
        <dbReference type="ARBA" id="ARBA00012003"/>
    </source>
</evidence>
<dbReference type="InterPro" id="IPR029063">
    <property type="entry name" value="SAM-dependent_MTases_sf"/>
</dbReference>
<feature type="region of interest" description="Disordered" evidence="6">
    <location>
        <begin position="425"/>
        <end position="453"/>
    </location>
</feature>
<dbReference type="Gene3D" id="3.40.50.150">
    <property type="entry name" value="Vaccinia Virus protein VP39"/>
    <property type="match status" value="1"/>
</dbReference>
<dbReference type="InterPro" id="IPR012901">
    <property type="entry name" value="CARME"/>
</dbReference>
<name>A0A9P4NY99_9PEZI</name>
<keyword evidence="4" id="KW-0808">Transferase</keyword>
<keyword evidence="8" id="KW-1185">Reference proteome</keyword>
<evidence type="ECO:0000256" key="6">
    <source>
        <dbReference type="SAM" id="MobiDB-lite"/>
    </source>
</evidence>
<evidence type="ECO:0000256" key="1">
    <source>
        <dbReference type="ARBA" id="ARBA00010086"/>
    </source>
</evidence>
<organism evidence="7 8">
    <name type="scientific">Tothia fuscella</name>
    <dbReference type="NCBI Taxonomy" id="1048955"/>
    <lineage>
        <taxon>Eukaryota</taxon>
        <taxon>Fungi</taxon>
        <taxon>Dikarya</taxon>
        <taxon>Ascomycota</taxon>
        <taxon>Pezizomycotina</taxon>
        <taxon>Dothideomycetes</taxon>
        <taxon>Pleosporomycetidae</taxon>
        <taxon>Venturiales</taxon>
        <taxon>Cylindrosympodiaceae</taxon>
        <taxon>Tothia</taxon>
    </lineage>
</organism>
<keyword evidence="3" id="KW-0489">Methyltransferase</keyword>
<gene>
    <name evidence="7" type="ORF">EJ08DRAFT_646134</name>
</gene>
<sequence>MTSIDDSSDLRPASASHHNSVCSVTGYKSKVLISKSYEHLKCLGISLPNFSSPKRHPLKTLRNPTLPTTILTIYNSTMTKEYQHRNPGIQWDEVSCALAAFTSYHDMTTKHFLEPRNALLDILKKEDPKAAELMRPFWDQKETSLKKALLSNDQLAQAIVSFSQTFFLSYNLDTDYKTYPIPSSAPSPTDHAVVRSTIRQFWRDWSCEGKTERSACHAPVREDLESHYQDNREQVRILIPGAGLTRLGYDLAVAGFSVDAIDVSYIQLLATNFVLSQKDGKQETSRPDPNLTGEVENGDPDGFTLYPFATQFSSHLQLSDQFAHVKVPDLGPASFLGPPHLDLEADTLTFSAKGLSLSAKDFTKDLNTAQTAGTYDTVATVFFIDTAKNFFDYARTVHHVLKDGGLWINVGPLLWNCYELGPGGRREGDVDTDEDNRSRVESATGGKKGGLDSDVGGDWDPKIELSNEEVLALLVGMGFEVTKQEILKEEAGYIQDPESMLQAKYRLAHWVARKLPKED</sequence>
<dbReference type="PANTHER" id="PTHR12303">
    <property type="entry name" value="CARNOSINE N-METHYLTRANSFERASE"/>
    <property type="match status" value="1"/>
</dbReference>
<dbReference type="Pfam" id="PF07942">
    <property type="entry name" value="CARME"/>
    <property type="match status" value="2"/>
</dbReference>
<dbReference type="EC" id="2.1.1.22" evidence="2"/>
<proteinExistence type="inferred from homology"/>
<dbReference type="GO" id="GO:0030735">
    <property type="term" value="F:carnosine N-methyltransferase activity"/>
    <property type="evidence" value="ECO:0007669"/>
    <property type="project" value="UniProtKB-EC"/>
</dbReference>
<comment type="similarity">
    <text evidence="1">Belongs to the carnosine N-methyltransferase family.</text>
</comment>
<dbReference type="AlphaFoldDB" id="A0A9P4NY99"/>
<evidence type="ECO:0000256" key="5">
    <source>
        <dbReference type="ARBA" id="ARBA00022691"/>
    </source>
</evidence>
<reference evidence="7" key="1">
    <citation type="journal article" date="2020" name="Stud. Mycol.">
        <title>101 Dothideomycetes genomes: a test case for predicting lifestyles and emergence of pathogens.</title>
        <authorList>
            <person name="Haridas S."/>
            <person name="Albert R."/>
            <person name="Binder M."/>
            <person name="Bloem J."/>
            <person name="Labutti K."/>
            <person name="Salamov A."/>
            <person name="Andreopoulos B."/>
            <person name="Baker S."/>
            <person name="Barry K."/>
            <person name="Bills G."/>
            <person name="Bluhm B."/>
            <person name="Cannon C."/>
            <person name="Castanera R."/>
            <person name="Culley D."/>
            <person name="Daum C."/>
            <person name="Ezra D."/>
            <person name="Gonzalez J."/>
            <person name="Henrissat B."/>
            <person name="Kuo A."/>
            <person name="Liang C."/>
            <person name="Lipzen A."/>
            <person name="Lutzoni F."/>
            <person name="Magnuson J."/>
            <person name="Mondo S."/>
            <person name="Nolan M."/>
            <person name="Ohm R."/>
            <person name="Pangilinan J."/>
            <person name="Park H.-J."/>
            <person name="Ramirez L."/>
            <person name="Alfaro M."/>
            <person name="Sun H."/>
            <person name="Tritt A."/>
            <person name="Yoshinaga Y."/>
            <person name="Zwiers L.-H."/>
            <person name="Turgeon B."/>
            <person name="Goodwin S."/>
            <person name="Spatafora J."/>
            <person name="Crous P."/>
            <person name="Grigoriev I."/>
        </authorList>
    </citation>
    <scope>NUCLEOTIDE SEQUENCE</scope>
    <source>
        <strain evidence="7">CBS 130266</strain>
    </source>
</reference>
<dbReference type="OrthoDB" id="978at2759"/>
<dbReference type="GO" id="GO:0032259">
    <property type="term" value="P:methylation"/>
    <property type="evidence" value="ECO:0007669"/>
    <property type="project" value="UniProtKB-KW"/>
</dbReference>
<dbReference type="PANTHER" id="PTHR12303:SF6">
    <property type="entry name" value="CARNOSINE N-METHYLTRANSFERASE"/>
    <property type="match status" value="1"/>
</dbReference>
<dbReference type="SMART" id="SM01296">
    <property type="entry name" value="N2227"/>
    <property type="match status" value="1"/>
</dbReference>
<dbReference type="Proteomes" id="UP000800235">
    <property type="component" value="Unassembled WGS sequence"/>
</dbReference>
<evidence type="ECO:0000313" key="8">
    <source>
        <dbReference type="Proteomes" id="UP000800235"/>
    </source>
</evidence>
<comment type="caution">
    <text evidence="7">The sequence shown here is derived from an EMBL/GenBank/DDBJ whole genome shotgun (WGS) entry which is preliminary data.</text>
</comment>
<protein>
    <recommendedName>
        <fullName evidence="2">carnosine N-methyltransferase</fullName>
        <ecNumber evidence="2">2.1.1.22</ecNumber>
    </recommendedName>
</protein>
<accession>A0A9P4NY99</accession>
<feature type="compositionally biased region" description="Basic and acidic residues" evidence="6">
    <location>
        <begin position="425"/>
        <end position="440"/>
    </location>
</feature>